<organism evidence="2 3">
    <name type="scientific">Streptomyces ochraceiscleroticus</name>
    <dbReference type="NCBI Taxonomy" id="47761"/>
    <lineage>
        <taxon>Bacteria</taxon>
        <taxon>Bacillati</taxon>
        <taxon>Actinomycetota</taxon>
        <taxon>Actinomycetes</taxon>
        <taxon>Kitasatosporales</taxon>
        <taxon>Streptomycetaceae</taxon>
        <taxon>Streptomyces</taxon>
    </lineage>
</organism>
<keyword evidence="1" id="KW-0732">Signal</keyword>
<comment type="caution">
    <text evidence="2">The sequence shown here is derived from an EMBL/GenBank/DDBJ whole genome shotgun (WGS) entry which is preliminary data.</text>
</comment>
<accession>A0ABW1MSQ8</accession>
<feature type="chain" id="PRO_5045457269" description="Secreted protein" evidence="1">
    <location>
        <begin position="25"/>
        <end position="186"/>
    </location>
</feature>
<proteinExistence type="predicted"/>
<name>A0ABW1MSQ8_9ACTN</name>
<evidence type="ECO:0000313" key="2">
    <source>
        <dbReference type="EMBL" id="MFC6066127.1"/>
    </source>
</evidence>
<dbReference type="EMBL" id="JBHSPX010000008">
    <property type="protein sequence ID" value="MFC6066127.1"/>
    <property type="molecule type" value="Genomic_DNA"/>
</dbReference>
<protein>
    <recommendedName>
        <fullName evidence="4">Secreted protein</fullName>
    </recommendedName>
</protein>
<evidence type="ECO:0000313" key="3">
    <source>
        <dbReference type="Proteomes" id="UP001596139"/>
    </source>
</evidence>
<dbReference type="Proteomes" id="UP001596139">
    <property type="component" value="Unassembled WGS sequence"/>
</dbReference>
<keyword evidence="3" id="KW-1185">Reference proteome</keyword>
<evidence type="ECO:0000256" key="1">
    <source>
        <dbReference type="SAM" id="SignalP"/>
    </source>
</evidence>
<gene>
    <name evidence="2" type="ORF">ACFP4F_26800</name>
</gene>
<dbReference type="RefSeq" id="WP_031054412.1">
    <property type="nucleotide sequence ID" value="NZ_JBHSPX010000008.1"/>
</dbReference>
<feature type="signal peptide" evidence="1">
    <location>
        <begin position="1"/>
        <end position="24"/>
    </location>
</feature>
<sequence>MRARRLAATLALTTLSLTTLTSLAAAPGPAAAHERLDSGHPDHVRHDLAKARHATSRFTDEREAVKAGYKRTDECVSSTEGGMGYHYVKGEYIGSTDPAKPAVLVYVPGHDGKRRLGALEYVVLDRDKNVNTDDDRPRMFGRGFDGPMPGHAPEMPIHYDLHVWLYKHNPDGLLAMFNPHVHCPAS</sequence>
<reference evidence="3" key="1">
    <citation type="journal article" date="2019" name="Int. J. Syst. Evol. Microbiol.">
        <title>The Global Catalogue of Microorganisms (GCM) 10K type strain sequencing project: providing services to taxonomists for standard genome sequencing and annotation.</title>
        <authorList>
            <consortium name="The Broad Institute Genomics Platform"/>
            <consortium name="The Broad Institute Genome Sequencing Center for Infectious Disease"/>
            <person name="Wu L."/>
            <person name="Ma J."/>
        </authorList>
    </citation>
    <scope>NUCLEOTIDE SEQUENCE [LARGE SCALE GENOMIC DNA]</scope>
    <source>
        <strain evidence="3">CGMCC 1.15180</strain>
    </source>
</reference>
<evidence type="ECO:0008006" key="4">
    <source>
        <dbReference type="Google" id="ProtNLM"/>
    </source>
</evidence>